<keyword evidence="2" id="KW-0812">Transmembrane</keyword>
<reference evidence="3" key="1">
    <citation type="submission" date="2023-06" db="EMBL/GenBank/DDBJ databases">
        <title>Conoideocrella luteorostrata (Hypocreales: Clavicipitaceae), a potential biocontrol fungus for elongate hemlock scale in United States Christmas tree production areas.</title>
        <authorList>
            <person name="Barrett H."/>
            <person name="Lovett B."/>
            <person name="Macias A.M."/>
            <person name="Stajich J.E."/>
            <person name="Kasson M.T."/>
        </authorList>
    </citation>
    <scope>NUCLEOTIDE SEQUENCE</scope>
    <source>
        <strain evidence="3">ARSEF 14590</strain>
    </source>
</reference>
<evidence type="ECO:0000313" key="3">
    <source>
        <dbReference type="EMBL" id="KAK2616521.1"/>
    </source>
</evidence>
<dbReference type="EMBL" id="JASWJB010000005">
    <property type="protein sequence ID" value="KAK2616521.1"/>
    <property type="molecule type" value="Genomic_DNA"/>
</dbReference>
<feature type="compositionally biased region" description="Polar residues" evidence="1">
    <location>
        <begin position="127"/>
        <end position="140"/>
    </location>
</feature>
<gene>
    <name evidence="3" type="ORF">QQS21_000564</name>
</gene>
<evidence type="ECO:0000256" key="1">
    <source>
        <dbReference type="SAM" id="MobiDB-lite"/>
    </source>
</evidence>
<evidence type="ECO:0000256" key="2">
    <source>
        <dbReference type="SAM" id="Phobius"/>
    </source>
</evidence>
<keyword evidence="2" id="KW-1133">Transmembrane helix</keyword>
<evidence type="ECO:0000313" key="4">
    <source>
        <dbReference type="Proteomes" id="UP001251528"/>
    </source>
</evidence>
<keyword evidence="4" id="KW-1185">Reference proteome</keyword>
<protein>
    <recommendedName>
        <fullName evidence="5">3-hydroxyisobutyrate dehydrogenase protein</fullName>
    </recommendedName>
</protein>
<organism evidence="3 4">
    <name type="scientific">Conoideocrella luteorostrata</name>
    <dbReference type="NCBI Taxonomy" id="1105319"/>
    <lineage>
        <taxon>Eukaryota</taxon>
        <taxon>Fungi</taxon>
        <taxon>Dikarya</taxon>
        <taxon>Ascomycota</taxon>
        <taxon>Pezizomycotina</taxon>
        <taxon>Sordariomycetes</taxon>
        <taxon>Hypocreomycetidae</taxon>
        <taxon>Hypocreales</taxon>
        <taxon>Clavicipitaceae</taxon>
        <taxon>Conoideocrella</taxon>
    </lineage>
</organism>
<dbReference type="Proteomes" id="UP001251528">
    <property type="component" value="Unassembled WGS sequence"/>
</dbReference>
<feature type="transmembrane region" description="Helical" evidence="2">
    <location>
        <begin position="591"/>
        <end position="617"/>
    </location>
</feature>
<sequence length="806" mass="91146">MASSQSPAEERDREAQDTGSCIEPFSSDLLHVRPSDGKLVPLVLQSFESSHRLPQTSRWLRRDKPRSTASLLAKVSYWIWSPVLESGVHGRKHRAILETSTITTNVDQRYDAVRTLKDNVSRETERWQTTPQNLSSDPSQIEQPNQAIRNYSDGIPLDSHPVVASHETNHSDRAIWIESSDQGTASRPRYLCFIQDYDKEIYETISVTRFIKEHGDNVDIEFVFVSYTREQFRVSTDEEISKYDYPNEETREANRRLAEQDRRTLLRWGIDAAKKAGKKAFWIDFECVRDKDGEARSISKSDDVYRICDVVRAAHSMIIAIGPLASEKVDAMMSGQDLIASHGSENRTKWLRHWGSRLWTLPELLLCPGEHRVKLYTFGDDSYPIALAKRNFAERAWVDADAVKELVNHYEGSAILTSLRLIETALACFSRRGTKQFSSGDVAYAIMGLLPHGQRPAVRQEDSGFQAFARLSLANDGGDFLSRLICLLPQEENGPWFHTSDTWGAKISDVRPSGQITKVMGGDTILVDGMYGANIQWDGFGASATSGEIASGWAWNTLLMLMIFSGMASIIVVIQVLVLKTVSDHGQRNPALIPAQILVSLIFGLPIIAALLLPALYLKSRQNTQNPIKAHLIGIEGHVDAATIERHLWGHNHNRFTSTSTGAQFLDDPQEPNETPQMELDGKHAFTLVDTYMMTVLHFYARDPPVAMFIAGQEGGMQRALLCSYHWQMDVFARETVLRVGTEHLDRMRRVDRFRLCLSTPHTSDLTKRKEPLNRHDDTVIPWRGEMLYMIILLVSLLRDCIYVSY</sequence>
<proteinExistence type="predicted"/>
<keyword evidence="2" id="KW-0472">Membrane</keyword>
<dbReference type="AlphaFoldDB" id="A0AAJ0G2P0"/>
<feature type="transmembrane region" description="Helical" evidence="2">
    <location>
        <begin position="553"/>
        <end position="579"/>
    </location>
</feature>
<accession>A0AAJ0G2P0</accession>
<name>A0AAJ0G2P0_9HYPO</name>
<evidence type="ECO:0008006" key="5">
    <source>
        <dbReference type="Google" id="ProtNLM"/>
    </source>
</evidence>
<feature type="region of interest" description="Disordered" evidence="1">
    <location>
        <begin position="1"/>
        <end position="21"/>
    </location>
</feature>
<feature type="region of interest" description="Disordered" evidence="1">
    <location>
        <begin position="121"/>
        <end position="140"/>
    </location>
</feature>
<comment type="caution">
    <text evidence="3">The sequence shown here is derived from an EMBL/GenBank/DDBJ whole genome shotgun (WGS) entry which is preliminary data.</text>
</comment>